<dbReference type="EMBL" id="CALOZG010000010">
    <property type="protein sequence ID" value="CAH4030538.1"/>
    <property type="molecule type" value="Genomic_DNA"/>
</dbReference>
<feature type="compositionally biased region" description="Basic and acidic residues" evidence="1">
    <location>
        <begin position="220"/>
        <end position="230"/>
    </location>
</feature>
<protein>
    <submittedName>
        <fullName evidence="2">Uncharacterized protein</fullName>
    </submittedName>
</protein>
<evidence type="ECO:0000256" key="1">
    <source>
        <dbReference type="SAM" id="MobiDB-lite"/>
    </source>
</evidence>
<gene>
    <name evidence="2" type="ORF">PIBRA_LOCUS7183</name>
</gene>
<proteinExistence type="predicted"/>
<keyword evidence="3" id="KW-1185">Reference proteome</keyword>
<sequence>MFQENPVVEKMGNKALIPRISDPYDSGIDSDEGKHSTMNAVFSKEHDEVKIMGKNIFNKSSIPYEKLGESSKEVDKSKKSFLCKQSKSAANGGKNYGQGVKGSDSKRPLMNSFKPQVQKTLTNVNPSDEKWTAYESDGRDSPQLYEVELTASDEDDSSVLELVIPMQTKIKRYHWIIRIREGYLIVWVVSPGEVQWAAAPERPPRQSRHMPRRGCTYPRSARDLYNHPHGESAASEPPLPFYPLVPIDPASSDPR</sequence>
<evidence type="ECO:0000313" key="2">
    <source>
        <dbReference type="EMBL" id="CAH4030538.1"/>
    </source>
</evidence>
<feature type="region of interest" description="Disordered" evidence="1">
    <location>
        <begin position="200"/>
        <end position="255"/>
    </location>
</feature>
<comment type="caution">
    <text evidence="2">The sequence shown here is derived from an EMBL/GenBank/DDBJ whole genome shotgun (WGS) entry which is preliminary data.</text>
</comment>
<dbReference type="AlphaFoldDB" id="A0A9P0XAA3"/>
<accession>A0A9P0XAA3</accession>
<reference evidence="2" key="1">
    <citation type="submission" date="2022-05" db="EMBL/GenBank/DDBJ databases">
        <authorList>
            <person name="Okamura Y."/>
        </authorList>
    </citation>
    <scope>NUCLEOTIDE SEQUENCE</scope>
</reference>
<evidence type="ECO:0000313" key="3">
    <source>
        <dbReference type="Proteomes" id="UP001152562"/>
    </source>
</evidence>
<feature type="region of interest" description="Disordered" evidence="1">
    <location>
        <begin position="89"/>
        <end position="108"/>
    </location>
</feature>
<organism evidence="2 3">
    <name type="scientific">Pieris brassicae</name>
    <name type="common">White butterfly</name>
    <name type="synonym">Large white butterfly</name>
    <dbReference type="NCBI Taxonomy" id="7116"/>
    <lineage>
        <taxon>Eukaryota</taxon>
        <taxon>Metazoa</taxon>
        <taxon>Ecdysozoa</taxon>
        <taxon>Arthropoda</taxon>
        <taxon>Hexapoda</taxon>
        <taxon>Insecta</taxon>
        <taxon>Pterygota</taxon>
        <taxon>Neoptera</taxon>
        <taxon>Endopterygota</taxon>
        <taxon>Lepidoptera</taxon>
        <taxon>Glossata</taxon>
        <taxon>Ditrysia</taxon>
        <taxon>Papilionoidea</taxon>
        <taxon>Pieridae</taxon>
        <taxon>Pierinae</taxon>
        <taxon>Pieris</taxon>
    </lineage>
</organism>
<dbReference type="Proteomes" id="UP001152562">
    <property type="component" value="Unassembled WGS sequence"/>
</dbReference>
<name>A0A9P0XAA3_PIEBR</name>